<dbReference type="Gene3D" id="1.10.490.10">
    <property type="entry name" value="Globins"/>
    <property type="match status" value="1"/>
</dbReference>
<dbReference type="PANTHER" id="PTHR32089">
    <property type="entry name" value="METHYL-ACCEPTING CHEMOTAXIS PROTEIN MCPB"/>
    <property type="match status" value="1"/>
</dbReference>
<dbReference type="Gene3D" id="1.10.287.950">
    <property type="entry name" value="Methyl-accepting chemotaxis protein"/>
    <property type="match status" value="1"/>
</dbReference>
<gene>
    <name evidence="6" type="ordered locus">Rru_A0262</name>
</gene>
<evidence type="ECO:0000256" key="4">
    <source>
        <dbReference type="SAM" id="Coils"/>
    </source>
</evidence>
<reference evidence="6 7" key="1">
    <citation type="journal article" date="2011" name="Stand. Genomic Sci.">
        <title>Complete genome sequence of Rhodospirillum rubrum type strain (S1).</title>
        <authorList>
            <person name="Munk A.C."/>
            <person name="Copeland A."/>
            <person name="Lucas S."/>
            <person name="Lapidus A."/>
            <person name="Del Rio T.G."/>
            <person name="Barry K."/>
            <person name="Detter J.C."/>
            <person name="Hammon N."/>
            <person name="Israni S."/>
            <person name="Pitluck S."/>
            <person name="Brettin T."/>
            <person name="Bruce D."/>
            <person name="Han C."/>
            <person name="Tapia R."/>
            <person name="Gilna P."/>
            <person name="Schmutz J."/>
            <person name="Larimer F."/>
            <person name="Land M."/>
            <person name="Kyrpides N.C."/>
            <person name="Mavromatis K."/>
            <person name="Richardson P."/>
            <person name="Rohde M."/>
            <person name="Goker M."/>
            <person name="Klenk H.P."/>
            <person name="Zhang Y."/>
            <person name="Roberts G.P."/>
            <person name="Reslewic S."/>
            <person name="Schwartz D.C."/>
        </authorList>
    </citation>
    <scope>NUCLEOTIDE SEQUENCE [LARGE SCALE GENOMIC DNA]</scope>
    <source>
        <strain evidence="7">ATCC 11170 / ATH 1.1.1 / DSM 467 / LMG 4362 / NCIMB 8255 / S1</strain>
    </source>
</reference>
<keyword evidence="1 3" id="KW-0807">Transducer</keyword>
<sequence>MYMPNPTLSLLKADARLTEDLNEIHPLMVSMIDDLLGEFYDTVSRTPELYAMFGSAQSVERARLAQRRHWVEVLFKGDWKAHASQAQRIGKAHVDRGITPSIYFAAYSHVLCGLTGRMAQAKGLRSEALARGLRAAIRAVYIDMLAVLDVYFAEERDRASIKITGHANSFQDTVLTLTGEVAEAGTTLDQTAGAMARDAETLEARLHDLEQNATETAMAMNTVAGATEEISASMGEIARQNSLAAEIASEASERTGALAGVVAKLTEAAKGISDATRFIDTISRQTHLLALNATIEAARAGEAGRGFAVVAGEVKTLAQQTAGGTAQVEEKVANIQKTVAEAALSIGEIIGTVQKLDLVTEQVAAAVTEQQAAQGEIMRNIGQVATSVDAISQATADVRALSRTSSASVGLMSRATTSLVERIGSLRANAGCFLSAVLAAAK</sequence>
<comment type="similarity">
    <text evidence="2">Belongs to the methyl-accepting chemotaxis (MCP) protein family.</text>
</comment>
<dbReference type="STRING" id="269796.Rru_A0262"/>
<dbReference type="SUPFAM" id="SSF58104">
    <property type="entry name" value="Methyl-accepting chemotaxis protein (MCP) signaling domain"/>
    <property type="match status" value="1"/>
</dbReference>
<organism evidence="6 7">
    <name type="scientific">Rhodospirillum rubrum (strain ATCC 11170 / ATH 1.1.1 / DSM 467 / LMG 4362 / NCIMB 8255 / S1)</name>
    <dbReference type="NCBI Taxonomy" id="269796"/>
    <lineage>
        <taxon>Bacteria</taxon>
        <taxon>Pseudomonadati</taxon>
        <taxon>Pseudomonadota</taxon>
        <taxon>Alphaproteobacteria</taxon>
        <taxon>Rhodospirillales</taxon>
        <taxon>Rhodospirillaceae</taxon>
        <taxon>Rhodospirillum</taxon>
    </lineage>
</organism>
<evidence type="ECO:0000259" key="5">
    <source>
        <dbReference type="PROSITE" id="PS50111"/>
    </source>
</evidence>
<evidence type="ECO:0000256" key="3">
    <source>
        <dbReference type="PROSITE-ProRule" id="PRU00284"/>
    </source>
</evidence>
<feature type="domain" description="Methyl-accepting transducer" evidence="5">
    <location>
        <begin position="191"/>
        <end position="413"/>
    </location>
</feature>
<dbReference type="InterPro" id="IPR009050">
    <property type="entry name" value="Globin-like_sf"/>
</dbReference>
<dbReference type="GO" id="GO:0016020">
    <property type="term" value="C:membrane"/>
    <property type="evidence" value="ECO:0007669"/>
    <property type="project" value="InterPro"/>
</dbReference>
<dbReference type="GO" id="GO:0020037">
    <property type="term" value="F:heme binding"/>
    <property type="evidence" value="ECO:0007669"/>
    <property type="project" value="InterPro"/>
</dbReference>
<keyword evidence="7" id="KW-1185">Reference proteome</keyword>
<evidence type="ECO:0000256" key="1">
    <source>
        <dbReference type="ARBA" id="ARBA00023224"/>
    </source>
</evidence>
<dbReference type="InterPro" id="IPR004090">
    <property type="entry name" value="Chemotax_Me-accpt_rcpt"/>
</dbReference>
<dbReference type="GO" id="GO:0006935">
    <property type="term" value="P:chemotaxis"/>
    <property type="evidence" value="ECO:0007669"/>
    <property type="project" value="InterPro"/>
</dbReference>
<dbReference type="CDD" id="cd01068">
    <property type="entry name" value="globin_sensor"/>
    <property type="match status" value="1"/>
</dbReference>
<accession>Q2RXS8</accession>
<dbReference type="HOGENOM" id="CLU_000445_21_4_5"/>
<dbReference type="GO" id="GO:0007165">
    <property type="term" value="P:signal transduction"/>
    <property type="evidence" value="ECO:0007669"/>
    <property type="project" value="UniProtKB-KW"/>
</dbReference>
<dbReference type="SMART" id="SM00283">
    <property type="entry name" value="MA"/>
    <property type="match status" value="1"/>
</dbReference>
<dbReference type="PATRIC" id="fig|269796.9.peg.316"/>
<evidence type="ECO:0000256" key="2">
    <source>
        <dbReference type="ARBA" id="ARBA00029447"/>
    </source>
</evidence>
<dbReference type="SUPFAM" id="SSF46458">
    <property type="entry name" value="Globin-like"/>
    <property type="match status" value="1"/>
</dbReference>
<dbReference type="eggNOG" id="COG0840">
    <property type="taxonomic scope" value="Bacteria"/>
</dbReference>
<dbReference type="InterPro" id="IPR039379">
    <property type="entry name" value="Protoglobin_sensor_dom"/>
</dbReference>
<dbReference type="PRINTS" id="PR00260">
    <property type="entry name" value="CHEMTRNSDUCR"/>
</dbReference>
<dbReference type="KEGG" id="rru:Rru_A0262"/>
<dbReference type="InterPro" id="IPR004089">
    <property type="entry name" value="MCPsignal_dom"/>
</dbReference>
<name>Q2RXS8_RHORT</name>
<dbReference type="Proteomes" id="UP000001929">
    <property type="component" value="Chromosome"/>
</dbReference>
<keyword evidence="4" id="KW-0175">Coiled coil</keyword>
<feature type="coiled-coil region" evidence="4">
    <location>
        <begin position="192"/>
        <end position="219"/>
    </location>
</feature>
<dbReference type="GO" id="GO:0019825">
    <property type="term" value="F:oxygen binding"/>
    <property type="evidence" value="ECO:0007669"/>
    <property type="project" value="InterPro"/>
</dbReference>
<dbReference type="EMBL" id="CP000230">
    <property type="protein sequence ID" value="ABC21067.1"/>
    <property type="molecule type" value="Genomic_DNA"/>
</dbReference>
<dbReference type="GO" id="GO:0004888">
    <property type="term" value="F:transmembrane signaling receptor activity"/>
    <property type="evidence" value="ECO:0007669"/>
    <property type="project" value="InterPro"/>
</dbReference>
<dbReference type="PhylomeDB" id="Q2RXS8"/>
<dbReference type="PANTHER" id="PTHR32089:SF112">
    <property type="entry name" value="LYSOZYME-LIKE PROTEIN-RELATED"/>
    <property type="match status" value="1"/>
</dbReference>
<evidence type="ECO:0000313" key="6">
    <source>
        <dbReference type="EMBL" id="ABC21067.1"/>
    </source>
</evidence>
<dbReference type="AlphaFoldDB" id="Q2RXS8"/>
<dbReference type="InterPro" id="IPR044398">
    <property type="entry name" value="Globin-sensor_dom"/>
</dbReference>
<protein>
    <submittedName>
        <fullName evidence="6">Chemotaxis sensory transducer</fullName>
    </submittedName>
</protein>
<dbReference type="PROSITE" id="PS50111">
    <property type="entry name" value="CHEMOTAXIS_TRANSDUC_2"/>
    <property type="match status" value="1"/>
</dbReference>
<dbReference type="InterPro" id="IPR012292">
    <property type="entry name" value="Globin/Proto"/>
</dbReference>
<evidence type="ECO:0000313" key="7">
    <source>
        <dbReference type="Proteomes" id="UP000001929"/>
    </source>
</evidence>
<dbReference type="Pfam" id="PF00015">
    <property type="entry name" value="MCPsignal"/>
    <property type="match status" value="1"/>
</dbReference>
<dbReference type="EnsemblBacteria" id="ABC21067">
    <property type="protein sequence ID" value="ABC21067"/>
    <property type="gene ID" value="Rru_A0262"/>
</dbReference>
<dbReference type="Pfam" id="PF11563">
    <property type="entry name" value="Protoglobin"/>
    <property type="match status" value="1"/>
</dbReference>
<proteinExistence type="inferred from homology"/>